<dbReference type="InterPro" id="IPR033411">
    <property type="entry name" value="Ribonuclease_PIN"/>
</dbReference>
<evidence type="ECO:0000259" key="4">
    <source>
        <dbReference type="Pfam" id="PF08772"/>
    </source>
</evidence>
<reference evidence="7 8" key="3">
    <citation type="journal article" date="2014" name="Genome Announc.">
        <title>Genome Sequence of the Microsporidian Species Nematocida sp1 Strain ERTm6 (ATCC PRA-372).</title>
        <authorList>
            <person name="Bakowski M.A."/>
            <person name="Priest M."/>
            <person name="Young S."/>
            <person name="Cuomo C.A."/>
            <person name="Troemel E.R."/>
        </authorList>
    </citation>
    <scope>NUCLEOTIDE SEQUENCE [LARGE SCALE GENOMIC DNA]</scope>
    <source>
        <strain evidence="7 8">ERTm6</strain>
    </source>
</reference>
<dbReference type="Proteomes" id="UP000054524">
    <property type="component" value="Unassembled WGS sequence"/>
</dbReference>
<evidence type="ECO:0000313" key="6">
    <source>
        <dbReference type="EMBL" id="EHY64476.1"/>
    </source>
</evidence>
<dbReference type="Proteomes" id="UP000005622">
    <property type="component" value="Unassembled WGS sequence"/>
</dbReference>
<dbReference type="InterPro" id="IPR039907">
    <property type="entry name" value="NOB1"/>
</dbReference>
<dbReference type="GO" id="GO:0046872">
    <property type="term" value="F:metal ion binding"/>
    <property type="evidence" value="ECO:0007669"/>
    <property type="project" value="UniProtKB-KW"/>
</dbReference>
<dbReference type="InterPro" id="IPR014881">
    <property type="entry name" value="NOB1_Zn-bd"/>
</dbReference>
<evidence type="ECO:0000313" key="7">
    <source>
        <dbReference type="EMBL" id="KFG27413.1"/>
    </source>
</evidence>
<dbReference type="EMBL" id="AKIJ01000001">
    <property type="protein sequence ID" value="KFG27413.1"/>
    <property type="molecule type" value="Genomic_DNA"/>
</dbReference>
<keyword evidence="2" id="KW-0479">Metal-binding</keyword>
<evidence type="ECO:0000313" key="8">
    <source>
        <dbReference type="Proteomes" id="UP000054524"/>
    </source>
</evidence>
<proteinExistence type="predicted"/>
<sequence length="245" mass="27830">MPTVLIVDASAVISLTLSEMGYTKGYLPQVIADEIKCQDSSKLLSLHMCKLEIRNPTEESIKIAADKAAELGYTGLSAQDIELAALALEVSNEYTSIFSSWLGQDTLDSTTEVVVVTLDIALKNLVTHLGLQLHDSFKENNKKYLQRCYTCTRIYKTDVKQDFCKSCGYHTISKVSYTETDGKIELNLSKNFKYTEKKIHTHYGKEIRTQDQKEYKQYKRAERYKNKKNAKGLELIIDPEGWNCS</sequence>
<dbReference type="Gene3D" id="6.20.210.10">
    <property type="entry name" value="Nin one binding (NOB1), Zn-ribbon-like"/>
    <property type="match status" value="1"/>
</dbReference>
<dbReference type="EMBL" id="JH604641">
    <property type="protein sequence ID" value="EHY64476.1"/>
    <property type="molecule type" value="Genomic_DNA"/>
</dbReference>
<evidence type="ECO:0000256" key="2">
    <source>
        <dbReference type="ARBA" id="ARBA00022723"/>
    </source>
</evidence>
<dbReference type="GO" id="GO:0004521">
    <property type="term" value="F:RNA endonuclease activity"/>
    <property type="evidence" value="ECO:0007669"/>
    <property type="project" value="TreeGrafter"/>
</dbReference>
<name>H8ZFS4_NEMA1</name>
<feature type="domain" description="Ribonuclease PIN" evidence="5">
    <location>
        <begin position="5"/>
        <end position="90"/>
    </location>
</feature>
<dbReference type="HOGENOM" id="CLU_106416_0_0_1"/>
<dbReference type="Gene3D" id="3.40.50.1010">
    <property type="entry name" value="5'-nuclease"/>
    <property type="match status" value="1"/>
</dbReference>
<dbReference type="Pfam" id="PF17146">
    <property type="entry name" value="PIN_6"/>
    <property type="match status" value="1"/>
</dbReference>
<accession>H8ZFS4</accession>
<dbReference type="Pfam" id="PF08772">
    <property type="entry name" value="Zn_ribbon_NOB1"/>
    <property type="match status" value="1"/>
</dbReference>
<dbReference type="GO" id="GO:0030688">
    <property type="term" value="C:preribosome, small subunit precursor"/>
    <property type="evidence" value="ECO:0007669"/>
    <property type="project" value="TreeGrafter"/>
</dbReference>
<dbReference type="SUPFAM" id="SSF144206">
    <property type="entry name" value="NOB1 zinc finger-like"/>
    <property type="match status" value="1"/>
</dbReference>
<evidence type="ECO:0000256" key="3">
    <source>
        <dbReference type="ARBA" id="ARBA00022801"/>
    </source>
</evidence>
<dbReference type="GO" id="GO:0016787">
    <property type="term" value="F:hydrolase activity"/>
    <property type="evidence" value="ECO:0007669"/>
    <property type="project" value="UniProtKB-KW"/>
</dbReference>
<protein>
    <submittedName>
        <fullName evidence="6">Uncharacterized protein</fullName>
    </submittedName>
</protein>
<organism evidence="6">
    <name type="scientific">Nematocida ausubeli (strain ATCC PRA-371 / ERTm2)</name>
    <name type="common">Nematode killer fungus</name>
    <dbReference type="NCBI Taxonomy" id="1913371"/>
    <lineage>
        <taxon>Eukaryota</taxon>
        <taxon>Fungi</taxon>
        <taxon>Fungi incertae sedis</taxon>
        <taxon>Microsporidia</taxon>
        <taxon>Nematocida</taxon>
    </lineage>
</organism>
<accession>A0A086J5J5</accession>
<evidence type="ECO:0000256" key="1">
    <source>
        <dbReference type="ARBA" id="ARBA00022722"/>
    </source>
</evidence>
<reference evidence="7" key="2">
    <citation type="submission" date="2012-10" db="EMBL/GenBank/DDBJ databases">
        <authorList>
            <consortium name="The Broad Institute Genome Sequencing Platform"/>
            <consortium name="The Broad Institute Genome Sequencing Center for Infectious Disease"/>
            <person name="Cuomo C."/>
            <person name="Troemel E."/>
            <person name="Walker B."/>
            <person name="Young S.K."/>
            <person name="Zeng Q."/>
            <person name="Gargeya S."/>
            <person name="Fitzgerald M."/>
            <person name="Haas B."/>
            <person name="Abouelleil A."/>
            <person name="Alvarado L."/>
            <person name="Arachchi H.M."/>
            <person name="Berlin A.M."/>
            <person name="Chapman S.B."/>
            <person name="Goldberg J."/>
            <person name="Griggs A."/>
            <person name="Gujja S."/>
            <person name="Hansen M."/>
            <person name="Howarth C."/>
            <person name="Imamovic A."/>
            <person name="Larimer J."/>
            <person name="McCowan C."/>
            <person name="Murphy C."/>
            <person name="Neiman D."/>
            <person name="Pearson M."/>
            <person name="Priest M."/>
            <person name="Roberts A."/>
            <person name="Saif S."/>
            <person name="Shea T."/>
            <person name="Sisk P."/>
            <person name="Sykes S."/>
            <person name="Wortman J."/>
            <person name="Nusbaum C."/>
            <person name="Birren B."/>
        </authorList>
    </citation>
    <scope>NUCLEOTIDE SEQUENCE</scope>
    <source>
        <strain evidence="7">ERTm6</strain>
    </source>
</reference>
<dbReference type="AlphaFoldDB" id="H8ZFS4"/>
<gene>
    <name evidence="6" type="ORF">NERG_02445</name>
    <name evidence="7" type="ORF">NESG_00491</name>
</gene>
<reference evidence="6" key="1">
    <citation type="submission" date="2011-03" db="EMBL/GenBank/DDBJ databases">
        <title>The Genome Sequence of Nematocida sp1 strain ERTm2.</title>
        <authorList>
            <consortium name="The Broad Institute Genome Sequencing Platform"/>
            <consortium name="The Broad Institute Genome Sequencing Center for Infectious Disease"/>
            <person name="Cuomo C."/>
            <person name="Troemel E."/>
            <person name="Young S.K."/>
            <person name="Zeng Q."/>
            <person name="Gargeya S."/>
            <person name="Fitzgerald M."/>
            <person name="Haas B."/>
            <person name="Abouelleil A."/>
            <person name="Alvarado L."/>
            <person name="Arachchi H.M."/>
            <person name="Berlin A."/>
            <person name="Brown A."/>
            <person name="Chapman S.B."/>
            <person name="Chen Z."/>
            <person name="Dunbar C."/>
            <person name="Freedman E."/>
            <person name="Gearin G."/>
            <person name="Gellesch M."/>
            <person name="Goldberg J."/>
            <person name="Griggs A."/>
            <person name="Gujja S."/>
            <person name="Heilman E.R."/>
            <person name="Heiman D."/>
            <person name="Howarth C."/>
            <person name="Larson L."/>
            <person name="Lui A."/>
            <person name="MacDonald P.J.P."/>
            <person name="Mehta T."/>
            <person name="Montmayeur A."/>
            <person name="Murphy C."/>
            <person name="Neiman D."/>
            <person name="Pearson M."/>
            <person name="Priest M."/>
            <person name="Roberts A."/>
            <person name="Saif S."/>
            <person name="Shea T."/>
            <person name="Shenoy N."/>
            <person name="Sisk P."/>
            <person name="Stolte C."/>
            <person name="Sykes S."/>
            <person name="White J."/>
            <person name="Yandava C."/>
            <person name="Wortman J."/>
            <person name="Nusbaum C."/>
            <person name="Birren B."/>
        </authorList>
    </citation>
    <scope>NUCLEOTIDE SEQUENCE</scope>
    <source>
        <strain evidence="6">ERTm2</strain>
    </source>
</reference>
<keyword evidence="8" id="KW-1185">Reference proteome</keyword>
<dbReference type="GO" id="GO:0030490">
    <property type="term" value="P:maturation of SSU-rRNA"/>
    <property type="evidence" value="ECO:0007669"/>
    <property type="project" value="TreeGrafter"/>
</dbReference>
<feature type="domain" description="Nin one binding (NOB1) Zn-ribbon-like" evidence="4">
    <location>
        <begin position="141"/>
        <end position="197"/>
    </location>
</feature>
<dbReference type="STRING" id="944018.H8ZFS4"/>
<dbReference type="OrthoDB" id="446759at2759"/>
<keyword evidence="1" id="KW-0540">Nuclease</keyword>
<keyword evidence="3" id="KW-0378">Hydrolase</keyword>
<evidence type="ECO:0000259" key="5">
    <source>
        <dbReference type="Pfam" id="PF17146"/>
    </source>
</evidence>
<dbReference type="PANTHER" id="PTHR12814">
    <property type="entry name" value="RNA-BINDING PROTEIN NOB1"/>
    <property type="match status" value="1"/>
</dbReference>
<dbReference type="InterPro" id="IPR036283">
    <property type="entry name" value="NOB1_Zf-like_sf"/>
</dbReference>
<dbReference type="PANTHER" id="PTHR12814:SF2">
    <property type="entry name" value="RNA-BINDING PROTEIN NOB1"/>
    <property type="match status" value="1"/>
</dbReference>